<sequence>MKHPISLTSVTALAVMVIALLLAPFKGHAVDYEFVAADNSTETKACLYAVTDDLSGLKLMASRGFDRNYKRMSLELKCNGQDINHFSHSYGAVETSAYLNKRVSSKFRVDDDIEIIDISSAKPNAEGKAVIYIASK</sequence>
<dbReference type="InterPro" id="IPR022193">
    <property type="entry name" value="DUF3718"/>
</dbReference>
<evidence type="ECO:0000313" key="1">
    <source>
        <dbReference type="EMBL" id="TKB47156.1"/>
    </source>
</evidence>
<protein>
    <submittedName>
        <fullName evidence="1">DUF3718 domain-containing protein</fullName>
    </submittedName>
</protein>
<dbReference type="Proteomes" id="UP000307999">
    <property type="component" value="Unassembled WGS sequence"/>
</dbReference>
<dbReference type="Pfam" id="PF12514">
    <property type="entry name" value="DUF3718"/>
    <property type="match status" value="1"/>
</dbReference>
<dbReference type="EMBL" id="SWDB01000004">
    <property type="protein sequence ID" value="TKB47156.1"/>
    <property type="molecule type" value="Genomic_DNA"/>
</dbReference>
<name>A0A4U1B8X5_9GAMM</name>
<dbReference type="RefSeq" id="WP_136734506.1">
    <property type="nucleotide sequence ID" value="NZ_SWDB01000004.1"/>
</dbReference>
<organism evidence="1 2">
    <name type="scientific">Thalassotalea mangrovi</name>
    <dbReference type="NCBI Taxonomy" id="2572245"/>
    <lineage>
        <taxon>Bacteria</taxon>
        <taxon>Pseudomonadati</taxon>
        <taxon>Pseudomonadota</taxon>
        <taxon>Gammaproteobacteria</taxon>
        <taxon>Alteromonadales</taxon>
        <taxon>Colwelliaceae</taxon>
        <taxon>Thalassotalea</taxon>
    </lineage>
</organism>
<dbReference type="OrthoDB" id="6401172at2"/>
<keyword evidence="2" id="KW-1185">Reference proteome</keyword>
<reference evidence="1 2" key="1">
    <citation type="submission" date="2019-04" db="EMBL/GenBank/DDBJ databases">
        <title>Thalassotalea guangxiensis sp. nov., isolated from sediment of the coastal wetland.</title>
        <authorList>
            <person name="Zheng S."/>
            <person name="Zhang D."/>
        </authorList>
    </citation>
    <scope>NUCLEOTIDE SEQUENCE [LARGE SCALE GENOMIC DNA]</scope>
    <source>
        <strain evidence="1 2">ZS-4</strain>
    </source>
</reference>
<gene>
    <name evidence="1" type="ORF">E8M12_02535</name>
</gene>
<dbReference type="AlphaFoldDB" id="A0A4U1B8X5"/>
<evidence type="ECO:0000313" key="2">
    <source>
        <dbReference type="Proteomes" id="UP000307999"/>
    </source>
</evidence>
<accession>A0A4U1B8X5</accession>
<comment type="caution">
    <text evidence="1">The sequence shown here is derived from an EMBL/GenBank/DDBJ whole genome shotgun (WGS) entry which is preliminary data.</text>
</comment>
<proteinExistence type="predicted"/>